<feature type="non-terminal residue" evidence="1">
    <location>
        <position position="90"/>
    </location>
</feature>
<protein>
    <submittedName>
        <fullName evidence="1">28365_t:CDS:1</fullName>
    </submittedName>
</protein>
<organism evidence="1 2">
    <name type="scientific">Racocetra persica</name>
    <dbReference type="NCBI Taxonomy" id="160502"/>
    <lineage>
        <taxon>Eukaryota</taxon>
        <taxon>Fungi</taxon>
        <taxon>Fungi incertae sedis</taxon>
        <taxon>Mucoromycota</taxon>
        <taxon>Glomeromycotina</taxon>
        <taxon>Glomeromycetes</taxon>
        <taxon>Diversisporales</taxon>
        <taxon>Gigasporaceae</taxon>
        <taxon>Racocetra</taxon>
    </lineage>
</organism>
<evidence type="ECO:0000313" key="2">
    <source>
        <dbReference type="Proteomes" id="UP000789920"/>
    </source>
</evidence>
<evidence type="ECO:0000313" key="1">
    <source>
        <dbReference type="EMBL" id="CAG8739159.1"/>
    </source>
</evidence>
<gene>
    <name evidence="1" type="ORF">RPERSI_LOCUS12973</name>
</gene>
<name>A0ACA9Q607_9GLOM</name>
<dbReference type="Proteomes" id="UP000789920">
    <property type="component" value="Unassembled WGS sequence"/>
</dbReference>
<dbReference type="EMBL" id="CAJVQC010028296">
    <property type="protein sequence ID" value="CAG8739159.1"/>
    <property type="molecule type" value="Genomic_DNA"/>
</dbReference>
<proteinExistence type="predicted"/>
<comment type="caution">
    <text evidence="1">The sequence shown here is derived from an EMBL/GenBank/DDBJ whole genome shotgun (WGS) entry which is preliminary data.</text>
</comment>
<accession>A0ACA9Q607</accession>
<sequence>IILLTTTVQSLINEVKILKADKSTTPKDLLVHVIDNNNQTTYKNELNETSKNTNTINISENNKTTKAPEEANKTNKTNKLLELLKLFTIL</sequence>
<feature type="non-terminal residue" evidence="1">
    <location>
        <position position="1"/>
    </location>
</feature>
<keyword evidence="2" id="KW-1185">Reference proteome</keyword>
<reference evidence="1" key="1">
    <citation type="submission" date="2021-06" db="EMBL/GenBank/DDBJ databases">
        <authorList>
            <person name="Kallberg Y."/>
            <person name="Tangrot J."/>
            <person name="Rosling A."/>
        </authorList>
    </citation>
    <scope>NUCLEOTIDE SEQUENCE</scope>
    <source>
        <strain evidence="1">MA461A</strain>
    </source>
</reference>